<evidence type="ECO:0000256" key="1">
    <source>
        <dbReference type="ARBA" id="ARBA00004162"/>
    </source>
</evidence>
<keyword evidence="4 6" id="KW-1133">Transmembrane helix</keyword>
<proteinExistence type="predicted"/>
<sequence length="65" mass="7254">MEFFKKPIYKSRKNKKIDGVCAGIANSLEVDASWIRILFALTILLGGSGIIVYLILDIALEKEPE</sequence>
<dbReference type="Pfam" id="PF04024">
    <property type="entry name" value="PspC"/>
    <property type="match status" value="1"/>
</dbReference>
<evidence type="ECO:0000256" key="5">
    <source>
        <dbReference type="ARBA" id="ARBA00023136"/>
    </source>
</evidence>
<dbReference type="AlphaFoldDB" id="A0A6M0GYI3"/>
<evidence type="ECO:0000313" key="9">
    <source>
        <dbReference type="Proteomes" id="UP000481872"/>
    </source>
</evidence>
<dbReference type="InterPro" id="IPR052027">
    <property type="entry name" value="PspC"/>
</dbReference>
<evidence type="ECO:0000256" key="4">
    <source>
        <dbReference type="ARBA" id="ARBA00022989"/>
    </source>
</evidence>
<dbReference type="InterPro" id="IPR007168">
    <property type="entry name" value="Phageshock_PspC_N"/>
</dbReference>
<reference evidence="8 9" key="1">
    <citation type="submission" date="2020-02" db="EMBL/GenBank/DDBJ databases">
        <title>Genome assembly of a novel Clostridium senegalense strain.</title>
        <authorList>
            <person name="Gupta T.B."/>
            <person name="Jauregui R."/>
            <person name="Maclean P."/>
            <person name="Nawarathana A."/>
            <person name="Brightwell G."/>
        </authorList>
    </citation>
    <scope>NUCLEOTIDE SEQUENCE [LARGE SCALE GENOMIC DNA]</scope>
    <source>
        <strain evidence="8 9">AGRFS4</strain>
    </source>
</reference>
<comment type="subcellular location">
    <subcellularLocation>
        <location evidence="1">Cell membrane</location>
        <topology evidence="1">Single-pass membrane protein</topology>
    </subcellularLocation>
</comment>
<feature type="domain" description="Phage shock protein PspC N-terminal" evidence="7">
    <location>
        <begin position="6"/>
        <end position="62"/>
    </location>
</feature>
<dbReference type="GO" id="GO:0005886">
    <property type="term" value="C:plasma membrane"/>
    <property type="evidence" value="ECO:0007669"/>
    <property type="project" value="UniProtKB-SubCell"/>
</dbReference>
<gene>
    <name evidence="8" type="ORF">G3M99_00750</name>
</gene>
<accession>A0A6M0GYI3</accession>
<keyword evidence="3 6" id="KW-0812">Transmembrane</keyword>
<dbReference type="Proteomes" id="UP000481872">
    <property type="component" value="Unassembled WGS sequence"/>
</dbReference>
<name>A0A6M0GYI3_9CLOT</name>
<keyword evidence="9" id="KW-1185">Reference proteome</keyword>
<evidence type="ECO:0000256" key="3">
    <source>
        <dbReference type="ARBA" id="ARBA00022692"/>
    </source>
</evidence>
<protein>
    <submittedName>
        <fullName evidence="8">PspC domain-containing protein</fullName>
    </submittedName>
</protein>
<evidence type="ECO:0000259" key="7">
    <source>
        <dbReference type="Pfam" id="PF04024"/>
    </source>
</evidence>
<dbReference type="PANTHER" id="PTHR33885:SF3">
    <property type="entry name" value="PHAGE SHOCK PROTEIN C"/>
    <property type="match status" value="1"/>
</dbReference>
<keyword evidence="5 6" id="KW-0472">Membrane</keyword>
<evidence type="ECO:0000256" key="2">
    <source>
        <dbReference type="ARBA" id="ARBA00022475"/>
    </source>
</evidence>
<evidence type="ECO:0000313" key="8">
    <source>
        <dbReference type="EMBL" id="NEU03399.1"/>
    </source>
</evidence>
<dbReference type="RefSeq" id="WP_199868749.1">
    <property type="nucleotide sequence ID" value="NZ_JAAGPU010000001.1"/>
</dbReference>
<dbReference type="PANTHER" id="PTHR33885">
    <property type="entry name" value="PHAGE SHOCK PROTEIN C"/>
    <property type="match status" value="1"/>
</dbReference>
<feature type="transmembrane region" description="Helical" evidence="6">
    <location>
        <begin position="34"/>
        <end position="56"/>
    </location>
</feature>
<keyword evidence="2" id="KW-1003">Cell membrane</keyword>
<organism evidence="8 9">
    <name type="scientific">Clostridium senegalense</name>
    <dbReference type="NCBI Taxonomy" id="1465809"/>
    <lineage>
        <taxon>Bacteria</taxon>
        <taxon>Bacillati</taxon>
        <taxon>Bacillota</taxon>
        <taxon>Clostridia</taxon>
        <taxon>Eubacteriales</taxon>
        <taxon>Clostridiaceae</taxon>
        <taxon>Clostridium</taxon>
    </lineage>
</organism>
<evidence type="ECO:0000256" key="6">
    <source>
        <dbReference type="SAM" id="Phobius"/>
    </source>
</evidence>
<comment type="caution">
    <text evidence="8">The sequence shown here is derived from an EMBL/GenBank/DDBJ whole genome shotgun (WGS) entry which is preliminary data.</text>
</comment>
<dbReference type="EMBL" id="JAAGPU010000001">
    <property type="protein sequence ID" value="NEU03399.1"/>
    <property type="molecule type" value="Genomic_DNA"/>
</dbReference>